<evidence type="ECO:0000256" key="7">
    <source>
        <dbReference type="HAMAP-Rule" id="MF_00754"/>
    </source>
</evidence>
<comment type="subcellular location">
    <subcellularLocation>
        <location evidence="7">Cytoplasm</location>
    </subcellularLocation>
</comment>
<evidence type="ECO:0000256" key="6">
    <source>
        <dbReference type="ARBA" id="ARBA00022801"/>
    </source>
</evidence>
<dbReference type="Gene3D" id="2.30.30.210">
    <property type="entry name" value="Ribonuclease P/MRP, subunit p29"/>
    <property type="match status" value="1"/>
</dbReference>
<dbReference type="RefSeq" id="WP_013683652.1">
    <property type="nucleotide sequence ID" value="NC_015320.1"/>
</dbReference>
<dbReference type="STRING" id="693661.Arcve_0977"/>
<comment type="function">
    <text evidence="7">Part of ribonuclease P, a protein complex that generates mature tRNA molecules by cleaving their 5'-ends.</text>
</comment>
<dbReference type="GO" id="GO:0005737">
    <property type="term" value="C:cytoplasm"/>
    <property type="evidence" value="ECO:0007669"/>
    <property type="project" value="UniProtKB-SubCell"/>
</dbReference>
<gene>
    <name evidence="7" type="primary">rnp1</name>
    <name evidence="8" type="ordered locus">Arcve_0977</name>
</gene>
<name>F2KSU3_ARCVS</name>
<dbReference type="GO" id="GO:0000172">
    <property type="term" value="C:ribonuclease MRP complex"/>
    <property type="evidence" value="ECO:0007669"/>
    <property type="project" value="InterPro"/>
</dbReference>
<evidence type="ECO:0000256" key="5">
    <source>
        <dbReference type="ARBA" id="ARBA00022759"/>
    </source>
</evidence>
<dbReference type="GO" id="GO:0006364">
    <property type="term" value="P:rRNA processing"/>
    <property type="evidence" value="ECO:0007669"/>
    <property type="project" value="TreeGrafter"/>
</dbReference>
<dbReference type="EC" id="3.1.26.5" evidence="7"/>
<keyword evidence="9" id="KW-1185">Reference proteome</keyword>
<keyword evidence="6 7" id="KW-0378">Hydrolase</keyword>
<comment type="subunit">
    <text evidence="7">Consists of a catalytic RNA component and at least 4-5 protein subunits.</text>
</comment>
<keyword evidence="4 7" id="KW-0540">Nuclease</keyword>
<dbReference type="InterPro" id="IPR036980">
    <property type="entry name" value="RNase_P/MRP_Rpp29_sf"/>
</dbReference>
<reference evidence="8 9" key="1">
    <citation type="submission" date="2011-03" db="EMBL/GenBank/DDBJ databases">
        <title>The complete genome of Archaeoglobus veneficus SNP6.</title>
        <authorList>
            <consortium name="US DOE Joint Genome Institute (JGI-PGF)"/>
            <person name="Lucas S."/>
            <person name="Copeland A."/>
            <person name="Lapidus A."/>
            <person name="Bruce D."/>
            <person name="Goodwin L."/>
            <person name="Pitluck S."/>
            <person name="Kyrpides N."/>
            <person name="Mavromatis K."/>
            <person name="Pagani I."/>
            <person name="Ivanova N."/>
            <person name="Mikhailova N."/>
            <person name="Lu M."/>
            <person name="Detter J.C."/>
            <person name="Tapia R."/>
            <person name="Han C."/>
            <person name="Land M."/>
            <person name="Hauser L."/>
            <person name="Markowitz V."/>
            <person name="Cheng J.-F."/>
            <person name="Hugenholtz P."/>
            <person name="Woyke T."/>
            <person name="Wu D."/>
            <person name="Spring S."/>
            <person name="Brambilla E."/>
            <person name="Klenk H.-P."/>
            <person name="Eisen J.A."/>
        </authorList>
    </citation>
    <scope>NUCLEOTIDE SEQUENCE [LARGE SCALE GENOMIC DNA]</scope>
    <source>
        <strain>SNP6</strain>
    </source>
</reference>
<evidence type="ECO:0000256" key="3">
    <source>
        <dbReference type="ARBA" id="ARBA00022694"/>
    </source>
</evidence>
<dbReference type="PANTHER" id="PTHR13348">
    <property type="entry name" value="RIBONUCLEASE P SUBUNIT P29"/>
    <property type="match status" value="1"/>
</dbReference>
<dbReference type="SMART" id="SM00538">
    <property type="entry name" value="POP4"/>
    <property type="match status" value="1"/>
</dbReference>
<dbReference type="AlphaFoldDB" id="F2KSU3"/>
<dbReference type="EMBL" id="CP002588">
    <property type="protein sequence ID" value="AEA46988.1"/>
    <property type="molecule type" value="Genomic_DNA"/>
</dbReference>
<keyword evidence="2 7" id="KW-0963">Cytoplasm</keyword>
<dbReference type="SUPFAM" id="SSF101744">
    <property type="entry name" value="Rof/RNase P subunit-like"/>
    <property type="match status" value="1"/>
</dbReference>
<evidence type="ECO:0000256" key="4">
    <source>
        <dbReference type="ARBA" id="ARBA00022722"/>
    </source>
</evidence>
<dbReference type="InterPro" id="IPR016848">
    <property type="entry name" value="RNase_P/MRP_Rpp29-subunit"/>
</dbReference>
<dbReference type="Pfam" id="PF01868">
    <property type="entry name" value="RNase_P-MRP_p29"/>
    <property type="match status" value="1"/>
</dbReference>
<organism evidence="8 9">
    <name type="scientific">Archaeoglobus veneficus (strain DSM 11195 / SNP6)</name>
    <dbReference type="NCBI Taxonomy" id="693661"/>
    <lineage>
        <taxon>Archaea</taxon>
        <taxon>Methanobacteriati</taxon>
        <taxon>Methanobacteriota</taxon>
        <taxon>Archaeoglobi</taxon>
        <taxon>Archaeoglobales</taxon>
        <taxon>Archaeoglobaceae</taxon>
        <taxon>Archaeoglobus</taxon>
    </lineage>
</organism>
<evidence type="ECO:0000313" key="8">
    <source>
        <dbReference type="EMBL" id="AEA46988.1"/>
    </source>
</evidence>
<sequence length="95" mass="10928">MEPALILADEWIGLKVEVVESPNPSEVGLKGIVVDETMNTLRIKTEKSLKTVAKRGRVFRVWYKGRVLRVKGDLIAFRPEERIKRGIMLIKRAKR</sequence>
<comment type="similarity">
    <text evidence="1 7">Belongs to the eukaryotic/archaeal RNase P protein component 1 family.</text>
</comment>
<keyword evidence="5 7" id="KW-0255">Endonuclease</keyword>
<dbReference type="HOGENOM" id="CLU_107020_2_1_2"/>
<dbReference type="HAMAP" id="MF_00754">
    <property type="entry name" value="RNase_P_1"/>
    <property type="match status" value="1"/>
</dbReference>
<comment type="catalytic activity">
    <reaction evidence="7">
        <text>Endonucleolytic cleavage of RNA, removing 5'-extranucleotides from tRNA precursor.</text>
        <dbReference type="EC" id="3.1.26.5"/>
    </reaction>
</comment>
<dbReference type="InterPro" id="IPR023534">
    <property type="entry name" value="Rof/RNase_P-like"/>
</dbReference>
<dbReference type="GeneID" id="10394087"/>
<evidence type="ECO:0000256" key="1">
    <source>
        <dbReference type="ARBA" id="ARBA00006181"/>
    </source>
</evidence>
<dbReference type="InterPro" id="IPR002730">
    <property type="entry name" value="Rpp29/RNP1"/>
</dbReference>
<dbReference type="GO" id="GO:0004526">
    <property type="term" value="F:ribonuclease P activity"/>
    <property type="evidence" value="ECO:0007669"/>
    <property type="project" value="UniProtKB-UniRule"/>
</dbReference>
<dbReference type="KEGG" id="ave:Arcve_0977"/>
<dbReference type="GO" id="GO:0030677">
    <property type="term" value="C:ribonuclease P complex"/>
    <property type="evidence" value="ECO:0007669"/>
    <property type="project" value="UniProtKB-UniRule"/>
</dbReference>
<dbReference type="PANTHER" id="PTHR13348:SF0">
    <property type="entry name" value="RIBONUCLEASE P PROTEIN SUBUNIT P29"/>
    <property type="match status" value="1"/>
</dbReference>
<evidence type="ECO:0000313" key="9">
    <source>
        <dbReference type="Proteomes" id="UP000008136"/>
    </source>
</evidence>
<dbReference type="GO" id="GO:0033204">
    <property type="term" value="F:ribonuclease P RNA binding"/>
    <property type="evidence" value="ECO:0007669"/>
    <property type="project" value="InterPro"/>
</dbReference>
<dbReference type="OrthoDB" id="39019at2157"/>
<accession>F2KSU3</accession>
<evidence type="ECO:0000256" key="2">
    <source>
        <dbReference type="ARBA" id="ARBA00022490"/>
    </source>
</evidence>
<dbReference type="GO" id="GO:0001682">
    <property type="term" value="P:tRNA 5'-leader removal"/>
    <property type="evidence" value="ECO:0007669"/>
    <property type="project" value="UniProtKB-UniRule"/>
</dbReference>
<proteinExistence type="inferred from homology"/>
<dbReference type="Proteomes" id="UP000008136">
    <property type="component" value="Chromosome"/>
</dbReference>
<protein>
    <recommendedName>
        <fullName evidence="7">Ribonuclease P protein component 1</fullName>
        <shortName evidence="7">RNase P component 1</shortName>
        <ecNumber evidence="7">3.1.26.5</ecNumber>
    </recommendedName>
    <alternativeName>
        <fullName evidence="7">Rpp29</fullName>
    </alternativeName>
</protein>
<dbReference type="InterPro" id="IPR023538">
    <property type="entry name" value="RNP1"/>
</dbReference>
<dbReference type="eggNOG" id="arCOG00784">
    <property type="taxonomic scope" value="Archaea"/>
</dbReference>
<keyword evidence="3 7" id="KW-0819">tRNA processing</keyword>